<dbReference type="Pfam" id="PF19361">
    <property type="entry name" value="DUF5937"/>
    <property type="match status" value="1"/>
</dbReference>
<dbReference type="PANTHER" id="PTHR43132">
    <property type="entry name" value="ARSENICAL RESISTANCE OPERON REPRESSOR ARSR-RELATED"/>
    <property type="match status" value="1"/>
</dbReference>
<evidence type="ECO:0000256" key="3">
    <source>
        <dbReference type="ARBA" id="ARBA00023163"/>
    </source>
</evidence>
<dbReference type="PANTHER" id="PTHR43132:SF6">
    <property type="entry name" value="HTH-TYPE TRANSCRIPTIONAL REPRESSOR CZRA"/>
    <property type="match status" value="1"/>
</dbReference>
<gene>
    <name evidence="5" type="ORF">HNR61_008391</name>
</gene>
<reference evidence="5 6" key="1">
    <citation type="submission" date="2020-08" db="EMBL/GenBank/DDBJ databases">
        <title>Genomic Encyclopedia of Type Strains, Phase IV (KMG-IV): sequencing the most valuable type-strain genomes for metagenomic binning, comparative biology and taxonomic classification.</title>
        <authorList>
            <person name="Goeker M."/>
        </authorList>
    </citation>
    <scope>NUCLEOTIDE SEQUENCE [LARGE SCALE GENOMIC DNA]</scope>
    <source>
        <strain evidence="5 6">DSM 44197</strain>
    </source>
</reference>
<feature type="domain" description="HTH arsR-type" evidence="4">
    <location>
        <begin position="256"/>
        <end position="331"/>
    </location>
</feature>
<organism evidence="5 6">
    <name type="scientific">Actinomadura namibiensis</name>
    <dbReference type="NCBI Taxonomy" id="182080"/>
    <lineage>
        <taxon>Bacteria</taxon>
        <taxon>Bacillati</taxon>
        <taxon>Actinomycetota</taxon>
        <taxon>Actinomycetes</taxon>
        <taxon>Streptosporangiales</taxon>
        <taxon>Thermomonosporaceae</taxon>
        <taxon>Actinomadura</taxon>
    </lineage>
</organism>
<evidence type="ECO:0000259" key="4">
    <source>
        <dbReference type="SMART" id="SM00418"/>
    </source>
</evidence>
<dbReference type="Gene3D" id="1.10.10.10">
    <property type="entry name" value="Winged helix-like DNA-binding domain superfamily/Winged helix DNA-binding domain"/>
    <property type="match status" value="1"/>
</dbReference>
<keyword evidence="2 5" id="KW-0238">DNA-binding</keyword>
<evidence type="ECO:0000313" key="6">
    <source>
        <dbReference type="Proteomes" id="UP000572680"/>
    </source>
</evidence>
<evidence type="ECO:0000256" key="2">
    <source>
        <dbReference type="ARBA" id="ARBA00023125"/>
    </source>
</evidence>
<dbReference type="AlphaFoldDB" id="A0A7W3LYR1"/>
<dbReference type="InterPro" id="IPR036388">
    <property type="entry name" value="WH-like_DNA-bd_sf"/>
</dbReference>
<evidence type="ECO:0000256" key="1">
    <source>
        <dbReference type="ARBA" id="ARBA00023015"/>
    </source>
</evidence>
<dbReference type="Pfam" id="PF12840">
    <property type="entry name" value="HTH_20"/>
    <property type="match status" value="1"/>
</dbReference>
<sequence>MTRKVQEVRVGPHDIAASRFAIAPLHELVALLGLLANPALAGPMTPWITRVTPAYRRIARDPAVRAVAGIWRRGAYNADFHTPPPTRPNITVAEQLAAVRATPPDLARRELARSLDGRTLPDPEARAVLESPDVVAHFATALDLAWRTLLEPDWPVLRAILDQDLLYRAGRLAAYGWAEALDDLSPRVRWRAADSVIEVHGFADGRVDLDGRGLLFVPTAFFDLAAQLEPAWPRSLFYRARGVATLWESRPGPPPEALANLLGRSRAAILAALTDPATTTWLSARLDMTLGAAGDHLRTLREAGLVTRSRTGRSVLYTRTALGHALTTHHDPSHDGGT</sequence>
<comment type="caution">
    <text evidence="5">The sequence shown here is derived from an EMBL/GenBank/DDBJ whole genome shotgun (WGS) entry which is preliminary data.</text>
</comment>
<evidence type="ECO:0000313" key="5">
    <source>
        <dbReference type="EMBL" id="MBA8956702.1"/>
    </source>
</evidence>
<dbReference type="CDD" id="cd00090">
    <property type="entry name" value="HTH_ARSR"/>
    <property type="match status" value="1"/>
</dbReference>
<dbReference type="GO" id="GO:0003700">
    <property type="term" value="F:DNA-binding transcription factor activity"/>
    <property type="evidence" value="ECO:0007669"/>
    <property type="project" value="InterPro"/>
</dbReference>
<proteinExistence type="predicted"/>
<keyword evidence="3" id="KW-0804">Transcription</keyword>
<dbReference type="Proteomes" id="UP000572680">
    <property type="component" value="Unassembled WGS sequence"/>
</dbReference>
<keyword evidence="1" id="KW-0805">Transcription regulation</keyword>
<accession>A0A7W3LYR1</accession>
<keyword evidence="6" id="KW-1185">Reference proteome</keyword>
<protein>
    <submittedName>
        <fullName evidence="5">DNA-binding transcriptional ArsR family regulator</fullName>
    </submittedName>
</protein>
<dbReference type="InterPro" id="IPR036390">
    <property type="entry name" value="WH_DNA-bd_sf"/>
</dbReference>
<dbReference type="SMART" id="SM00418">
    <property type="entry name" value="HTH_ARSR"/>
    <property type="match status" value="1"/>
</dbReference>
<dbReference type="InterPro" id="IPR045981">
    <property type="entry name" value="DUF5937"/>
</dbReference>
<dbReference type="RefSeq" id="WP_182848590.1">
    <property type="nucleotide sequence ID" value="NZ_BAAALP010000038.1"/>
</dbReference>
<dbReference type="SUPFAM" id="SSF46785">
    <property type="entry name" value="Winged helix' DNA-binding domain"/>
    <property type="match status" value="1"/>
</dbReference>
<dbReference type="GO" id="GO:0003677">
    <property type="term" value="F:DNA binding"/>
    <property type="evidence" value="ECO:0007669"/>
    <property type="project" value="UniProtKB-KW"/>
</dbReference>
<name>A0A7W3LYR1_ACTNM</name>
<dbReference type="EMBL" id="JACJIA010000017">
    <property type="protein sequence ID" value="MBA8956702.1"/>
    <property type="molecule type" value="Genomic_DNA"/>
</dbReference>
<dbReference type="InterPro" id="IPR051011">
    <property type="entry name" value="Metal_resp_trans_reg"/>
</dbReference>
<dbReference type="InterPro" id="IPR011991">
    <property type="entry name" value="ArsR-like_HTH"/>
</dbReference>
<dbReference type="InterPro" id="IPR001845">
    <property type="entry name" value="HTH_ArsR_DNA-bd_dom"/>
</dbReference>